<name>A0ABV7FN91_9GAMM</name>
<protein>
    <submittedName>
        <fullName evidence="3">MBL fold metallo-hydrolase</fullName>
    </submittedName>
</protein>
<gene>
    <name evidence="3" type="ORF">ACFODX_17350</name>
</gene>
<evidence type="ECO:0000256" key="1">
    <source>
        <dbReference type="ARBA" id="ARBA00022723"/>
    </source>
</evidence>
<keyword evidence="1" id="KW-0479">Metal-binding</keyword>
<proteinExistence type="predicted"/>
<reference evidence="4" key="1">
    <citation type="journal article" date="2019" name="Int. J. Syst. Evol. Microbiol.">
        <title>The Global Catalogue of Microorganisms (GCM) 10K type strain sequencing project: providing services to taxonomists for standard genome sequencing and annotation.</title>
        <authorList>
            <consortium name="The Broad Institute Genomics Platform"/>
            <consortium name="The Broad Institute Genome Sequencing Center for Infectious Disease"/>
            <person name="Wu L."/>
            <person name="Ma J."/>
        </authorList>
    </citation>
    <scope>NUCLEOTIDE SEQUENCE [LARGE SCALE GENOMIC DNA]</scope>
    <source>
        <strain evidence="4">KCTC 52237</strain>
    </source>
</reference>
<dbReference type="EMBL" id="JBHRTF010000016">
    <property type="protein sequence ID" value="MFC3117339.1"/>
    <property type="molecule type" value="Genomic_DNA"/>
</dbReference>
<sequence length="231" mass="25874">MIFRQLFERESSTYTYLIACEKTRKAALIDTVKEELPKYVQLLQELDLTLVYALDTHTHADHITAAGALRDLTDCTTLLGEEANSTCVSHALRDGEKIQVGELTLTAIHTPGHTDDSYTYHLIDGDEQYLFTGDTLLIRGTGRTDFQNGNARDQYDSIFGKLLTLPATTWVYPGHDYKGWTRSTLGEEKAHNPRLQVKDVAAYVELMNNLKLPNPKLMDIAVPANRACGNN</sequence>
<dbReference type="InterPro" id="IPR001279">
    <property type="entry name" value="Metallo-B-lactamas"/>
</dbReference>
<dbReference type="PANTHER" id="PTHR43084">
    <property type="entry name" value="PERSULFIDE DIOXYGENASE ETHE1"/>
    <property type="match status" value="1"/>
</dbReference>
<dbReference type="InterPro" id="IPR051682">
    <property type="entry name" value="Mito_Persulfide_Diox"/>
</dbReference>
<comment type="caution">
    <text evidence="3">The sequence shown here is derived from an EMBL/GenBank/DDBJ whole genome shotgun (WGS) entry which is preliminary data.</text>
</comment>
<dbReference type="InterPro" id="IPR044528">
    <property type="entry name" value="POD-like_MBL-fold"/>
</dbReference>
<accession>A0ABV7FN91</accession>
<dbReference type="Proteomes" id="UP001595555">
    <property type="component" value="Unassembled WGS sequence"/>
</dbReference>
<organism evidence="3 4">
    <name type="scientific">Cellvibrio fontiphilus</name>
    <dbReference type="NCBI Taxonomy" id="1815559"/>
    <lineage>
        <taxon>Bacteria</taxon>
        <taxon>Pseudomonadati</taxon>
        <taxon>Pseudomonadota</taxon>
        <taxon>Gammaproteobacteria</taxon>
        <taxon>Cellvibrionales</taxon>
        <taxon>Cellvibrionaceae</taxon>
        <taxon>Cellvibrio</taxon>
    </lineage>
</organism>
<evidence type="ECO:0000259" key="2">
    <source>
        <dbReference type="SMART" id="SM00849"/>
    </source>
</evidence>
<dbReference type="CDD" id="cd07724">
    <property type="entry name" value="POD-like_MBL-fold"/>
    <property type="match status" value="1"/>
</dbReference>
<dbReference type="SUPFAM" id="SSF56281">
    <property type="entry name" value="Metallo-hydrolase/oxidoreductase"/>
    <property type="match status" value="1"/>
</dbReference>
<dbReference type="SMART" id="SM00849">
    <property type="entry name" value="Lactamase_B"/>
    <property type="match status" value="1"/>
</dbReference>
<dbReference type="Pfam" id="PF00753">
    <property type="entry name" value="Lactamase_B"/>
    <property type="match status" value="2"/>
</dbReference>
<keyword evidence="4" id="KW-1185">Reference proteome</keyword>
<evidence type="ECO:0000313" key="3">
    <source>
        <dbReference type="EMBL" id="MFC3117339.1"/>
    </source>
</evidence>
<dbReference type="InterPro" id="IPR036866">
    <property type="entry name" value="RibonucZ/Hydroxyglut_hydro"/>
</dbReference>
<dbReference type="Gene3D" id="3.60.15.10">
    <property type="entry name" value="Ribonuclease Z/Hydroxyacylglutathione hydrolase-like"/>
    <property type="match status" value="1"/>
</dbReference>
<dbReference type="RefSeq" id="WP_378121484.1">
    <property type="nucleotide sequence ID" value="NZ_JBHRTF010000016.1"/>
</dbReference>
<feature type="domain" description="Metallo-beta-lactamase" evidence="2">
    <location>
        <begin position="12"/>
        <end position="175"/>
    </location>
</feature>
<dbReference type="PANTHER" id="PTHR43084:SF1">
    <property type="entry name" value="PERSULFIDE DIOXYGENASE ETHE1, MITOCHONDRIAL"/>
    <property type="match status" value="1"/>
</dbReference>
<evidence type="ECO:0000313" key="4">
    <source>
        <dbReference type="Proteomes" id="UP001595555"/>
    </source>
</evidence>